<dbReference type="Proteomes" id="UP001303046">
    <property type="component" value="Unassembled WGS sequence"/>
</dbReference>
<dbReference type="Gene3D" id="3.60.10.10">
    <property type="entry name" value="Endonuclease/exonuclease/phosphatase"/>
    <property type="match status" value="1"/>
</dbReference>
<dbReference type="InterPro" id="IPR036691">
    <property type="entry name" value="Endo/exonu/phosph_ase_sf"/>
</dbReference>
<accession>A0ABR1CYG6</accession>
<name>A0ABR1CYG6_NECAM</name>
<gene>
    <name evidence="1" type="primary">Necator_chrIII.g10601</name>
    <name evidence="1" type="ORF">RB195_009836</name>
</gene>
<sequence>MTAIPICPQLLLKERQKFHVIALQETKCRRSDVRQVNDGTLIIRVENVPSRNVGGVAFVVHPSVAHLVGSHEILSPRLVILRLGSLRQRPISIINCYSPTSAADESEMDEFHEELEEMIRNEKSYLVSLVQDFNAKLEKTIEEEYRIGRFGLGTGMKMAFVAPGCCPPLASFIGTLFSLRKIIVGGHGNRPITCGDRPHTHQRKEVSSRRLAKIRRSHTMEKNICFRQRMRKEVVYDDCYSRTPCLKAALEKTQFMKNAYCEDGGAQLEGSQIVETSYVYLGRSMNMEND</sequence>
<protein>
    <submittedName>
        <fullName evidence="1">Uncharacterized protein</fullName>
    </submittedName>
</protein>
<evidence type="ECO:0000313" key="2">
    <source>
        <dbReference type="Proteomes" id="UP001303046"/>
    </source>
</evidence>
<organism evidence="1 2">
    <name type="scientific">Necator americanus</name>
    <name type="common">Human hookworm</name>
    <dbReference type="NCBI Taxonomy" id="51031"/>
    <lineage>
        <taxon>Eukaryota</taxon>
        <taxon>Metazoa</taxon>
        <taxon>Ecdysozoa</taxon>
        <taxon>Nematoda</taxon>
        <taxon>Chromadorea</taxon>
        <taxon>Rhabditida</taxon>
        <taxon>Rhabditina</taxon>
        <taxon>Rhabditomorpha</taxon>
        <taxon>Strongyloidea</taxon>
        <taxon>Ancylostomatidae</taxon>
        <taxon>Bunostominae</taxon>
        <taxon>Necator</taxon>
    </lineage>
</organism>
<keyword evidence="2" id="KW-1185">Reference proteome</keyword>
<proteinExistence type="predicted"/>
<dbReference type="SUPFAM" id="SSF56219">
    <property type="entry name" value="DNase I-like"/>
    <property type="match status" value="1"/>
</dbReference>
<dbReference type="EMBL" id="JAVFWL010000003">
    <property type="protein sequence ID" value="KAK6742211.1"/>
    <property type="molecule type" value="Genomic_DNA"/>
</dbReference>
<reference evidence="1 2" key="1">
    <citation type="submission" date="2023-08" db="EMBL/GenBank/DDBJ databases">
        <title>A Necator americanus chromosomal reference genome.</title>
        <authorList>
            <person name="Ilik V."/>
            <person name="Petrzelkova K.J."/>
            <person name="Pardy F."/>
            <person name="Fuh T."/>
            <person name="Niatou-Singa F.S."/>
            <person name="Gouil Q."/>
            <person name="Baker L."/>
            <person name="Ritchie M.E."/>
            <person name="Jex A.R."/>
            <person name="Gazzola D."/>
            <person name="Li H."/>
            <person name="Toshio Fujiwara R."/>
            <person name="Zhan B."/>
            <person name="Aroian R.V."/>
            <person name="Pafco B."/>
            <person name="Schwarz E.M."/>
        </authorList>
    </citation>
    <scope>NUCLEOTIDE SEQUENCE [LARGE SCALE GENOMIC DNA]</scope>
    <source>
        <strain evidence="1 2">Aroian</strain>
        <tissue evidence="1">Whole animal</tissue>
    </source>
</reference>
<comment type="caution">
    <text evidence="1">The sequence shown here is derived from an EMBL/GenBank/DDBJ whole genome shotgun (WGS) entry which is preliminary data.</text>
</comment>
<evidence type="ECO:0000313" key="1">
    <source>
        <dbReference type="EMBL" id="KAK6742211.1"/>
    </source>
</evidence>